<accession>A0A8X6S484</accession>
<organism evidence="1 2">
    <name type="scientific">Trichonephila clavipes</name>
    <name type="common">Golden silk orbweaver</name>
    <name type="synonym">Nephila clavipes</name>
    <dbReference type="NCBI Taxonomy" id="2585209"/>
    <lineage>
        <taxon>Eukaryota</taxon>
        <taxon>Metazoa</taxon>
        <taxon>Ecdysozoa</taxon>
        <taxon>Arthropoda</taxon>
        <taxon>Chelicerata</taxon>
        <taxon>Arachnida</taxon>
        <taxon>Araneae</taxon>
        <taxon>Araneomorphae</taxon>
        <taxon>Entelegynae</taxon>
        <taxon>Araneoidea</taxon>
        <taxon>Nephilidae</taxon>
        <taxon>Trichonephila</taxon>
    </lineage>
</organism>
<reference evidence="1" key="1">
    <citation type="submission" date="2020-08" db="EMBL/GenBank/DDBJ databases">
        <title>Multicomponent nature underlies the extraordinary mechanical properties of spider dragline silk.</title>
        <authorList>
            <person name="Kono N."/>
            <person name="Nakamura H."/>
            <person name="Mori M."/>
            <person name="Yoshida Y."/>
            <person name="Ohtoshi R."/>
            <person name="Malay A.D."/>
            <person name="Moran D.A.P."/>
            <person name="Tomita M."/>
            <person name="Numata K."/>
            <person name="Arakawa K."/>
        </authorList>
    </citation>
    <scope>NUCLEOTIDE SEQUENCE</scope>
</reference>
<keyword evidence="2" id="KW-1185">Reference proteome</keyword>
<gene>
    <name evidence="1" type="ORF">TNCV_3504571</name>
</gene>
<sequence length="127" mass="14816">MHVESIKAQTSSGWCGVEVRRMGCLLRCRPRHLTIFKDSRSVAQSPQMIIRFTHLIFLLNTLWLVRPVSIETESLKYNDKGLIRDPVNGENKYFRHVNQYPLKNKTNSSSYIIPAPNIKLKDRFNNE</sequence>
<comment type="caution">
    <text evidence="1">The sequence shown here is derived from an EMBL/GenBank/DDBJ whole genome shotgun (WGS) entry which is preliminary data.</text>
</comment>
<dbReference type="AlphaFoldDB" id="A0A8X6S484"/>
<evidence type="ECO:0000313" key="2">
    <source>
        <dbReference type="Proteomes" id="UP000887159"/>
    </source>
</evidence>
<evidence type="ECO:0000313" key="1">
    <source>
        <dbReference type="EMBL" id="GFY02577.1"/>
    </source>
</evidence>
<dbReference type="Proteomes" id="UP000887159">
    <property type="component" value="Unassembled WGS sequence"/>
</dbReference>
<name>A0A8X6S484_TRICX</name>
<dbReference type="EMBL" id="BMAU01021233">
    <property type="protein sequence ID" value="GFY02577.1"/>
    <property type="molecule type" value="Genomic_DNA"/>
</dbReference>
<protein>
    <submittedName>
        <fullName evidence="1">Uncharacterized protein</fullName>
    </submittedName>
</protein>
<proteinExistence type="predicted"/>